<accession>A0A8J6GQ39</accession>
<evidence type="ECO:0000313" key="1">
    <source>
        <dbReference type="EMBL" id="KAH0514891.1"/>
    </source>
</evidence>
<name>A0A8J6GQ39_MICOH</name>
<gene>
    <name evidence="1" type="ORF">LTLLF_132815</name>
</gene>
<dbReference type="AlphaFoldDB" id="A0A8J6GQ39"/>
<proteinExistence type="predicted"/>
<reference evidence="1" key="1">
    <citation type="submission" date="2020-03" db="EMBL/GenBank/DDBJ databases">
        <title>Studies in the Genomics of Life Span.</title>
        <authorList>
            <person name="Glass D."/>
        </authorList>
    </citation>
    <scope>NUCLEOTIDE SEQUENCE</scope>
    <source>
        <strain evidence="1">LTLLF</strain>
        <tissue evidence="1">Muscle</tissue>
    </source>
</reference>
<evidence type="ECO:0000313" key="2">
    <source>
        <dbReference type="Proteomes" id="UP000710432"/>
    </source>
</evidence>
<comment type="caution">
    <text evidence="1">The sequence shown here is derived from an EMBL/GenBank/DDBJ whole genome shotgun (WGS) entry which is preliminary data.</text>
</comment>
<dbReference type="Proteomes" id="UP000710432">
    <property type="component" value="Unassembled WGS sequence"/>
</dbReference>
<protein>
    <submittedName>
        <fullName evidence="1">Putative RNA-binding motif protein, X chromosome isoform X2</fullName>
    </submittedName>
</protein>
<sequence length="194" mass="21379">MPSGPVRSSSGMGGRAQYHMEEIPMEAFHKGNPCCLPEIFICPQEIMDILQKTTTQAEITQTPVTPEIMHHPQEITITVIIIIPVHVTTTHQEAMVIEMDTVRIVTIQIQVEVPTEIHVRVTVIHAVYPLYEGRHHLMEEAVAMMITAAQVMDMVEVETVTQAAEVISTQVAVIILADKKGAPPSMKRGVPSSA</sequence>
<organism evidence="1 2">
    <name type="scientific">Microtus ochrogaster</name>
    <name type="common">Prairie vole</name>
    <dbReference type="NCBI Taxonomy" id="79684"/>
    <lineage>
        <taxon>Eukaryota</taxon>
        <taxon>Metazoa</taxon>
        <taxon>Chordata</taxon>
        <taxon>Craniata</taxon>
        <taxon>Vertebrata</taxon>
        <taxon>Euteleostomi</taxon>
        <taxon>Mammalia</taxon>
        <taxon>Eutheria</taxon>
        <taxon>Euarchontoglires</taxon>
        <taxon>Glires</taxon>
        <taxon>Rodentia</taxon>
        <taxon>Myomorpha</taxon>
        <taxon>Muroidea</taxon>
        <taxon>Cricetidae</taxon>
        <taxon>Arvicolinae</taxon>
        <taxon>Microtus</taxon>
    </lineage>
</organism>
<dbReference type="EMBL" id="JAATJU010021027">
    <property type="protein sequence ID" value="KAH0514891.1"/>
    <property type="molecule type" value="Genomic_DNA"/>
</dbReference>